<evidence type="ECO:0000313" key="3">
    <source>
        <dbReference type="Proteomes" id="UP001595607"/>
    </source>
</evidence>
<accession>A0ABV7MA93</accession>
<dbReference type="PANTHER" id="PTHR46732:SF8">
    <property type="entry name" value="ATP-DEPENDENT PROTEASE LA (LON) DOMAIN PROTEIN"/>
    <property type="match status" value="1"/>
</dbReference>
<evidence type="ECO:0000313" key="2">
    <source>
        <dbReference type="EMBL" id="MFC3302311.1"/>
    </source>
</evidence>
<organism evidence="2 3">
    <name type="scientific">Parvularcula lutaonensis</name>
    <dbReference type="NCBI Taxonomy" id="491923"/>
    <lineage>
        <taxon>Bacteria</taxon>
        <taxon>Pseudomonadati</taxon>
        <taxon>Pseudomonadota</taxon>
        <taxon>Alphaproteobacteria</taxon>
        <taxon>Parvularculales</taxon>
        <taxon>Parvularculaceae</taxon>
        <taxon>Parvularcula</taxon>
    </lineage>
</organism>
<feature type="domain" description="Lon N-terminal" evidence="1">
    <location>
        <begin position="12"/>
        <end position="203"/>
    </location>
</feature>
<dbReference type="InterPro" id="IPR015947">
    <property type="entry name" value="PUA-like_sf"/>
</dbReference>
<dbReference type="Gene3D" id="1.20.58.1480">
    <property type="match status" value="1"/>
</dbReference>
<name>A0ABV7MA93_9PROT</name>
<sequence>MSGQDKALPGEIAIFPLRGAILLPRAQLPLNIFEPRYLAMTEYALGHGRMIGMVRPRHGDDVNPSLYDVGCAGRITSFMETGDGRFLLTLTGVSRFRLLNHHLTDGGFRVAEVDWGGFAADLHADQDENTLLRERVIELLMRYLEDVGLRADWDSIDGASAETIINSVAMSCPFEPDEKQALLEAPSIEKRGETLIALMEMAIAQKLQDLDDDSAERLQ</sequence>
<proteinExistence type="predicted"/>
<dbReference type="PANTHER" id="PTHR46732">
    <property type="entry name" value="ATP-DEPENDENT PROTEASE LA (LON) DOMAIN PROTEIN"/>
    <property type="match status" value="1"/>
</dbReference>
<dbReference type="RefSeq" id="WP_229785997.1">
    <property type="nucleotide sequence ID" value="NZ_BMXU01000001.1"/>
</dbReference>
<reference evidence="3" key="1">
    <citation type="journal article" date="2019" name="Int. J. Syst. Evol. Microbiol.">
        <title>The Global Catalogue of Microorganisms (GCM) 10K type strain sequencing project: providing services to taxonomists for standard genome sequencing and annotation.</title>
        <authorList>
            <consortium name="The Broad Institute Genomics Platform"/>
            <consortium name="The Broad Institute Genome Sequencing Center for Infectious Disease"/>
            <person name="Wu L."/>
            <person name="Ma J."/>
        </authorList>
    </citation>
    <scope>NUCLEOTIDE SEQUENCE [LARGE SCALE GENOMIC DNA]</scope>
    <source>
        <strain evidence="3">KCTC 22245</strain>
    </source>
</reference>
<dbReference type="Pfam" id="PF02190">
    <property type="entry name" value="LON_substr_bdg"/>
    <property type="match status" value="1"/>
</dbReference>
<protein>
    <submittedName>
        <fullName evidence="2">LON peptidase substrate-binding domain-containing protein</fullName>
    </submittedName>
</protein>
<gene>
    <name evidence="2" type="ORF">ACFONP_06150</name>
</gene>
<dbReference type="SUPFAM" id="SSF88697">
    <property type="entry name" value="PUA domain-like"/>
    <property type="match status" value="1"/>
</dbReference>
<dbReference type="InterPro" id="IPR046336">
    <property type="entry name" value="Lon_prtase_N_sf"/>
</dbReference>
<dbReference type="InterPro" id="IPR003111">
    <property type="entry name" value="Lon_prtase_N"/>
</dbReference>
<dbReference type="PROSITE" id="PS51787">
    <property type="entry name" value="LON_N"/>
    <property type="match status" value="1"/>
</dbReference>
<dbReference type="Gene3D" id="2.30.130.40">
    <property type="entry name" value="LON domain-like"/>
    <property type="match status" value="1"/>
</dbReference>
<dbReference type="SMART" id="SM00464">
    <property type="entry name" value="LON"/>
    <property type="match status" value="1"/>
</dbReference>
<dbReference type="Proteomes" id="UP001595607">
    <property type="component" value="Unassembled WGS sequence"/>
</dbReference>
<comment type="caution">
    <text evidence="2">The sequence shown here is derived from an EMBL/GenBank/DDBJ whole genome shotgun (WGS) entry which is preliminary data.</text>
</comment>
<keyword evidence="3" id="KW-1185">Reference proteome</keyword>
<dbReference type="EMBL" id="JBHRVA010000002">
    <property type="protein sequence ID" value="MFC3302311.1"/>
    <property type="molecule type" value="Genomic_DNA"/>
</dbReference>
<evidence type="ECO:0000259" key="1">
    <source>
        <dbReference type="PROSITE" id="PS51787"/>
    </source>
</evidence>